<evidence type="ECO:0000313" key="8">
    <source>
        <dbReference type="Proteomes" id="UP000244855"/>
    </source>
</evidence>
<dbReference type="PANTHER" id="PTHR47582">
    <property type="entry name" value="P450, PUTATIVE (EUROFUNG)-RELATED"/>
    <property type="match status" value="1"/>
</dbReference>
<evidence type="ECO:0000256" key="5">
    <source>
        <dbReference type="PIRSR" id="PIRSR602403-1"/>
    </source>
</evidence>
<dbReference type="CDD" id="cd11040">
    <property type="entry name" value="CYP7_CYP8-like"/>
    <property type="match status" value="1"/>
</dbReference>
<dbReference type="STRING" id="97972.A0A2V1DR91"/>
<feature type="chain" id="PRO_5015863192" evidence="6">
    <location>
        <begin position="18"/>
        <end position="515"/>
    </location>
</feature>
<dbReference type="SUPFAM" id="SSF48264">
    <property type="entry name" value="Cytochrome P450"/>
    <property type="match status" value="1"/>
</dbReference>
<keyword evidence="5" id="KW-0349">Heme</keyword>
<evidence type="ECO:0000256" key="2">
    <source>
        <dbReference type="ARBA" id="ARBA00010617"/>
    </source>
</evidence>
<feature type="binding site" description="axial binding residue" evidence="5">
    <location>
        <position position="433"/>
    </location>
    <ligand>
        <name>heme</name>
        <dbReference type="ChEBI" id="CHEBI:30413"/>
    </ligand>
    <ligandPart>
        <name>Fe</name>
        <dbReference type="ChEBI" id="CHEBI:18248"/>
    </ligandPart>
</feature>
<keyword evidence="8" id="KW-1185">Reference proteome</keyword>
<dbReference type="Gene3D" id="1.10.630.10">
    <property type="entry name" value="Cytochrome P450"/>
    <property type="match status" value="1"/>
</dbReference>
<dbReference type="GO" id="GO:0016705">
    <property type="term" value="F:oxidoreductase activity, acting on paired donors, with incorporation or reduction of molecular oxygen"/>
    <property type="evidence" value="ECO:0007669"/>
    <property type="project" value="InterPro"/>
</dbReference>
<keyword evidence="6" id="KW-0732">Signal</keyword>
<keyword evidence="3 5" id="KW-0479">Metal-binding</keyword>
<dbReference type="InterPro" id="IPR001128">
    <property type="entry name" value="Cyt_P450"/>
</dbReference>
<protein>
    <submittedName>
        <fullName evidence="7">Cytochrome P450</fullName>
    </submittedName>
</protein>
<evidence type="ECO:0000256" key="3">
    <source>
        <dbReference type="ARBA" id="ARBA00022723"/>
    </source>
</evidence>
<evidence type="ECO:0000256" key="6">
    <source>
        <dbReference type="SAM" id="SignalP"/>
    </source>
</evidence>
<dbReference type="PRINTS" id="PR00465">
    <property type="entry name" value="EP450IV"/>
</dbReference>
<dbReference type="GO" id="GO:0005506">
    <property type="term" value="F:iron ion binding"/>
    <property type="evidence" value="ECO:0007669"/>
    <property type="project" value="InterPro"/>
</dbReference>
<evidence type="ECO:0000256" key="1">
    <source>
        <dbReference type="ARBA" id="ARBA00001971"/>
    </source>
</evidence>
<reference evidence="7 8" key="1">
    <citation type="journal article" date="2018" name="Sci. Rep.">
        <title>Comparative genomics provides insights into the lifestyle and reveals functional heterogeneity of dark septate endophytic fungi.</title>
        <authorList>
            <person name="Knapp D.G."/>
            <person name="Nemeth J.B."/>
            <person name="Barry K."/>
            <person name="Hainaut M."/>
            <person name="Henrissat B."/>
            <person name="Johnson J."/>
            <person name="Kuo A."/>
            <person name="Lim J.H.P."/>
            <person name="Lipzen A."/>
            <person name="Nolan M."/>
            <person name="Ohm R.A."/>
            <person name="Tamas L."/>
            <person name="Grigoriev I.V."/>
            <person name="Spatafora J.W."/>
            <person name="Nagy L.G."/>
            <person name="Kovacs G.M."/>
        </authorList>
    </citation>
    <scope>NUCLEOTIDE SEQUENCE [LARGE SCALE GENOMIC DNA]</scope>
    <source>
        <strain evidence="7 8">DSE2036</strain>
    </source>
</reference>
<dbReference type="InterPro" id="IPR002403">
    <property type="entry name" value="Cyt_P450_E_grp-IV"/>
</dbReference>
<proteinExistence type="inferred from homology"/>
<comment type="cofactor">
    <cofactor evidence="1 5">
        <name>heme</name>
        <dbReference type="ChEBI" id="CHEBI:30413"/>
    </cofactor>
</comment>
<dbReference type="Pfam" id="PF00067">
    <property type="entry name" value="p450"/>
    <property type="match status" value="1"/>
</dbReference>
<dbReference type="OrthoDB" id="1470350at2759"/>
<dbReference type="PANTHER" id="PTHR47582:SF1">
    <property type="entry name" value="P450, PUTATIVE (EUROFUNG)-RELATED"/>
    <property type="match status" value="1"/>
</dbReference>
<sequence length="515" mass="57831">MDHIIFLVALVSVPLLALHYWRTREHDPKEPPLIFPRIPIIGHALGIIRHGVPYYTKHSTLYPSQPVYTMDLLLNKSYIVNSPSLVAAVQRNHRVISFDPFLTGAANRMAGITGPGLELLREEQNGGRGINNKVLHSMHPALLGTGLDRMNEKMIKFLKLSVDELATTHNVNTSFDLHAWCRHAITVASTDAVYGSINPYKEREVEDSLWTFESRLTPLLVNIMPSITSRKSFRARARLVAALVKYYEARGHENSSELTYNRWKVQHDAGATTEDIAKLEAAAGIGILSNTVPSTFWTLFDIYSRPSLLLELREEIRQNGLVIEPDTGLHIVDLASIRDSCHLLVSSFQETLRLRSNGAPTRVVCKDILLNDQWLLKEGSILQMPAPTINRQPVAWGDATSDFNPRRFMKDTSQRDMKRATAFMSFGASPNICPGRHFASGEILALAAMMILRYDIAPESGIWRPPMLNTKAMAASVTPPGEMFLVKVHEREEFKGDKWDFRVMEGRGKFSLVVG</sequence>
<dbReference type="EMBL" id="KZ805368">
    <property type="protein sequence ID" value="PVI00778.1"/>
    <property type="molecule type" value="Genomic_DNA"/>
</dbReference>
<dbReference type="GO" id="GO:0004497">
    <property type="term" value="F:monooxygenase activity"/>
    <property type="evidence" value="ECO:0007669"/>
    <property type="project" value="InterPro"/>
</dbReference>
<dbReference type="GO" id="GO:0020037">
    <property type="term" value="F:heme binding"/>
    <property type="evidence" value="ECO:0007669"/>
    <property type="project" value="InterPro"/>
</dbReference>
<feature type="signal peptide" evidence="6">
    <location>
        <begin position="1"/>
        <end position="17"/>
    </location>
</feature>
<keyword evidence="4 5" id="KW-0408">Iron</keyword>
<evidence type="ECO:0000256" key="4">
    <source>
        <dbReference type="ARBA" id="ARBA00023004"/>
    </source>
</evidence>
<dbReference type="AlphaFoldDB" id="A0A2V1DR91"/>
<dbReference type="InterPro" id="IPR053007">
    <property type="entry name" value="CYP450_monoxygenase_sec-met"/>
</dbReference>
<gene>
    <name evidence="7" type="ORF">DM02DRAFT_707335</name>
</gene>
<organism evidence="7 8">
    <name type="scientific">Periconia macrospinosa</name>
    <dbReference type="NCBI Taxonomy" id="97972"/>
    <lineage>
        <taxon>Eukaryota</taxon>
        <taxon>Fungi</taxon>
        <taxon>Dikarya</taxon>
        <taxon>Ascomycota</taxon>
        <taxon>Pezizomycotina</taxon>
        <taxon>Dothideomycetes</taxon>
        <taxon>Pleosporomycetidae</taxon>
        <taxon>Pleosporales</taxon>
        <taxon>Massarineae</taxon>
        <taxon>Periconiaceae</taxon>
        <taxon>Periconia</taxon>
    </lineage>
</organism>
<name>A0A2V1DR91_9PLEO</name>
<comment type="similarity">
    <text evidence="2">Belongs to the cytochrome P450 family.</text>
</comment>
<evidence type="ECO:0000313" key="7">
    <source>
        <dbReference type="EMBL" id="PVI00778.1"/>
    </source>
</evidence>
<accession>A0A2V1DR91</accession>
<dbReference type="InterPro" id="IPR036396">
    <property type="entry name" value="Cyt_P450_sf"/>
</dbReference>
<dbReference type="Proteomes" id="UP000244855">
    <property type="component" value="Unassembled WGS sequence"/>
</dbReference>